<gene>
    <name evidence="9" type="ORF">SAMN05421663_102402</name>
</gene>
<dbReference type="EMBL" id="FMZB01000002">
    <property type="protein sequence ID" value="SDC43165.1"/>
    <property type="molecule type" value="Genomic_DNA"/>
</dbReference>
<keyword evidence="6 7" id="KW-0472">Membrane</keyword>
<evidence type="ECO:0000256" key="6">
    <source>
        <dbReference type="ARBA" id="ARBA00023136"/>
    </source>
</evidence>
<dbReference type="GO" id="GO:0005886">
    <property type="term" value="C:plasma membrane"/>
    <property type="evidence" value="ECO:0007669"/>
    <property type="project" value="UniProtKB-SubCell"/>
</dbReference>
<evidence type="ECO:0000256" key="3">
    <source>
        <dbReference type="ARBA" id="ARBA00022475"/>
    </source>
</evidence>
<evidence type="ECO:0000256" key="5">
    <source>
        <dbReference type="ARBA" id="ARBA00022989"/>
    </source>
</evidence>
<feature type="transmembrane region" description="Helical" evidence="7">
    <location>
        <begin position="138"/>
        <end position="163"/>
    </location>
</feature>
<feature type="transmembrane region" description="Helical" evidence="7">
    <location>
        <begin position="12"/>
        <end position="30"/>
    </location>
</feature>
<evidence type="ECO:0000256" key="7">
    <source>
        <dbReference type="SAM" id="Phobius"/>
    </source>
</evidence>
<dbReference type="STRING" id="361279.SAMN05421663_102402"/>
<dbReference type="AlphaFoldDB" id="A0A1G6LK91"/>
<dbReference type="InterPro" id="IPR032816">
    <property type="entry name" value="VTT_dom"/>
</dbReference>
<keyword evidence="4 7" id="KW-0812">Transmembrane</keyword>
<name>A0A1G6LK91_9BACI</name>
<comment type="similarity">
    <text evidence="2">Belongs to the DedA family.</text>
</comment>
<accession>A0A1G6LK91</accession>
<dbReference type="PANTHER" id="PTHR42709:SF6">
    <property type="entry name" value="UNDECAPRENYL PHOSPHATE TRANSPORTER A"/>
    <property type="match status" value="1"/>
</dbReference>
<evidence type="ECO:0000256" key="1">
    <source>
        <dbReference type="ARBA" id="ARBA00004651"/>
    </source>
</evidence>
<organism evidence="9 10">
    <name type="scientific">Terribacillus halophilus</name>
    <dbReference type="NCBI Taxonomy" id="361279"/>
    <lineage>
        <taxon>Bacteria</taxon>
        <taxon>Bacillati</taxon>
        <taxon>Bacillota</taxon>
        <taxon>Bacilli</taxon>
        <taxon>Bacillales</taxon>
        <taxon>Bacillaceae</taxon>
        <taxon>Terribacillus</taxon>
    </lineage>
</organism>
<dbReference type="PANTHER" id="PTHR42709">
    <property type="entry name" value="ALKALINE PHOSPHATASE LIKE PROTEIN"/>
    <property type="match status" value="1"/>
</dbReference>
<comment type="subcellular location">
    <subcellularLocation>
        <location evidence="1">Cell membrane</location>
        <topology evidence="1">Multi-pass membrane protein</topology>
    </subcellularLocation>
</comment>
<dbReference type="RefSeq" id="WP_093726220.1">
    <property type="nucleotide sequence ID" value="NZ_FMZB01000002.1"/>
</dbReference>
<reference evidence="10" key="1">
    <citation type="submission" date="2016-10" db="EMBL/GenBank/DDBJ databases">
        <authorList>
            <person name="Varghese N."/>
            <person name="Submissions S."/>
        </authorList>
    </citation>
    <scope>NUCLEOTIDE SEQUENCE [LARGE SCALE GENOMIC DNA]</scope>
    <source>
        <strain evidence="10">DSM 21620</strain>
    </source>
</reference>
<evidence type="ECO:0000313" key="10">
    <source>
        <dbReference type="Proteomes" id="UP000198666"/>
    </source>
</evidence>
<protein>
    <submittedName>
        <fullName evidence="9">Membrane protein DedA, SNARE-associated domain</fullName>
    </submittedName>
</protein>
<evidence type="ECO:0000313" key="9">
    <source>
        <dbReference type="EMBL" id="SDC43165.1"/>
    </source>
</evidence>
<feature type="transmembrane region" description="Helical" evidence="7">
    <location>
        <begin position="51"/>
        <end position="71"/>
    </location>
</feature>
<feature type="transmembrane region" description="Helical" evidence="7">
    <location>
        <begin position="175"/>
        <end position="194"/>
    </location>
</feature>
<keyword evidence="10" id="KW-1185">Reference proteome</keyword>
<proteinExistence type="inferred from homology"/>
<sequence>MESWMNELMVAYGYPAIALLMMIEIVIPPLPSEVTLLFGGFLAASTSLNPILVILSATFGALIGTSILYWIGTLFDIEKLSNWIERNRKWLRLNPAHLHQAVAWFEKYDVWAVFLCRFIPLVRSLISIPAGMARMHFGLFLLFSAVGTLIWNSIVVMLGVWVGASWTRLEVYLDYYKYGMLAFIAAASCGFVIWKLNQRRKKESEELN</sequence>
<dbReference type="Pfam" id="PF09335">
    <property type="entry name" value="VTT_dom"/>
    <property type="match status" value="1"/>
</dbReference>
<dbReference type="InterPro" id="IPR051311">
    <property type="entry name" value="DedA_domain"/>
</dbReference>
<dbReference type="Proteomes" id="UP000198666">
    <property type="component" value="Unassembled WGS sequence"/>
</dbReference>
<evidence type="ECO:0000256" key="4">
    <source>
        <dbReference type="ARBA" id="ARBA00022692"/>
    </source>
</evidence>
<keyword evidence="3" id="KW-1003">Cell membrane</keyword>
<evidence type="ECO:0000259" key="8">
    <source>
        <dbReference type="Pfam" id="PF09335"/>
    </source>
</evidence>
<keyword evidence="5 7" id="KW-1133">Transmembrane helix</keyword>
<dbReference type="OrthoDB" id="9813426at2"/>
<feature type="domain" description="VTT" evidence="8">
    <location>
        <begin position="30"/>
        <end position="159"/>
    </location>
</feature>
<evidence type="ECO:0000256" key="2">
    <source>
        <dbReference type="ARBA" id="ARBA00010792"/>
    </source>
</evidence>